<feature type="region of interest" description="Disordered" evidence="1">
    <location>
        <begin position="26"/>
        <end position="70"/>
    </location>
</feature>
<reference evidence="2 3" key="1">
    <citation type="journal article" date="2021" name="ACS Chem. Biol.">
        <title>Genomic-Led Discovery of a Novel Glycopeptide Antibiotic by Nonomuraea coxensis DSM 45129.</title>
        <authorList>
            <person name="Yushchuk O."/>
            <person name="Vior N.M."/>
            <person name="Andreo-Vidal A."/>
            <person name="Berini F."/>
            <person name="Ruckert C."/>
            <person name="Busche T."/>
            <person name="Binda E."/>
            <person name="Kalinowski J."/>
            <person name="Truman A.W."/>
            <person name="Marinelli F."/>
        </authorList>
    </citation>
    <scope>NUCLEOTIDE SEQUENCE [LARGE SCALE GENOMIC DNA]</scope>
    <source>
        <strain evidence="2 3">DSM 45129</strain>
    </source>
</reference>
<protein>
    <submittedName>
        <fullName evidence="2">Uncharacterized protein</fullName>
    </submittedName>
</protein>
<organism evidence="2 3">
    <name type="scientific">Nonomuraea coxensis DSM 45129</name>
    <dbReference type="NCBI Taxonomy" id="1122611"/>
    <lineage>
        <taxon>Bacteria</taxon>
        <taxon>Bacillati</taxon>
        <taxon>Actinomycetota</taxon>
        <taxon>Actinomycetes</taxon>
        <taxon>Streptosporangiales</taxon>
        <taxon>Streptosporangiaceae</taxon>
        <taxon>Nonomuraea</taxon>
    </lineage>
</organism>
<gene>
    <name evidence="2" type="ORF">Nocox_27920</name>
</gene>
<evidence type="ECO:0000313" key="3">
    <source>
        <dbReference type="Proteomes" id="UP000824681"/>
    </source>
</evidence>
<evidence type="ECO:0000256" key="1">
    <source>
        <dbReference type="SAM" id="MobiDB-lite"/>
    </source>
</evidence>
<sequence length="70" mass="7703">MSEIPYELPEAVGGVDGESDVVAERSGCVNRRNRRPVSADMPQDLDPPHPYEEPEENEENVTRPDIGPTG</sequence>
<dbReference type="RefSeq" id="WP_020547221.1">
    <property type="nucleotide sequence ID" value="NZ_CP068985.1"/>
</dbReference>
<keyword evidence="3" id="KW-1185">Reference proteome</keyword>
<name>A0ABX8U643_9ACTN</name>
<dbReference type="Proteomes" id="UP000824681">
    <property type="component" value="Chromosome"/>
</dbReference>
<dbReference type="EMBL" id="CP068985">
    <property type="protein sequence ID" value="QYC43176.1"/>
    <property type="molecule type" value="Genomic_DNA"/>
</dbReference>
<proteinExistence type="predicted"/>
<accession>A0ABX8U643</accession>
<evidence type="ECO:0000313" key="2">
    <source>
        <dbReference type="EMBL" id="QYC43176.1"/>
    </source>
</evidence>